<keyword evidence="4" id="KW-0238">DNA-binding</keyword>
<dbReference type="GO" id="GO:0003677">
    <property type="term" value="F:DNA binding"/>
    <property type="evidence" value="ECO:0007669"/>
    <property type="project" value="UniProtKB-KW"/>
</dbReference>
<evidence type="ECO:0000256" key="5">
    <source>
        <dbReference type="ARBA" id="ARBA00023163"/>
    </source>
</evidence>
<reference evidence="8 9" key="1">
    <citation type="submission" date="2018-03" db="EMBL/GenBank/DDBJ databases">
        <title>Genomic Encyclopedia of Archaeal and Bacterial Type Strains, Phase II (KMG-II): from individual species to whole genera.</title>
        <authorList>
            <person name="Goeker M."/>
        </authorList>
    </citation>
    <scope>NUCLEOTIDE SEQUENCE [LARGE SCALE GENOMIC DNA]</scope>
    <source>
        <strain evidence="8 9">DSM 44720</strain>
    </source>
</reference>
<dbReference type="CDD" id="cd06171">
    <property type="entry name" value="Sigma70_r4"/>
    <property type="match status" value="1"/>
</dbReference>
<dbReference type="InterPro" id="IPR013325">
    <property type="entry name" value="RNA_pol_sigma_r2"/>
</dbReference>
<dbReference type="Pfam" id="PF04542">
    <property type="entry name" value="Sigma70_r2"/>
    <property type="match status" value="1"/>
</dbReference>
<dbReference type="RefSeq" id="WP_106196135.1">
    <property type="nucleotide sequence ID" value="NZ_PVTF01000020.1"/>
</dbReference>
<evidence type="ECO:0000313" key="9">
    <source>
        <dbReference type="Proteomes" id="UP000239494"/>
    </source>
</evidence>
<sequence length="181" mass="20580">MRKAEEQGFREFAVTHAASLRRTAFLFCGDWHTAEDLMQQSLMKLYQAWHRVQQQDHAGAYARKILLRTWLDEKRRPWRRAEQRDGELPEQADSNADPDLVSGRLWARELIQKALIKVPPRQRAVLVLRYFEDLSVTDVAAVMGCTEGTVKSQTARGLVALRAAVDALENNGSTMESEVAS</sequence>
<dbReference type="PANTHER" id="PTHR43133">
    <property type="entry name" value="RNA POLYMERASE ECF-TYPE SIGMA FACTO"/>
    <property type="match status" value="1"/>
</dbReference>
<accession>A0A2T0SGZ2</accession>
<dbReference type="SUPFAM" id="SSF88946">
    <property type="entry name" value="Sigma2 domain of RNA polymerase sigma factors"/>
    <property type="match status" value="1"/>
</dbReference>
<feature type="domain" description="RNA polymerase sigma-70 region 2" evidence="6">
    <location>
        <begin position="16"/>
        <end position="79"/>
    </location>
</feature>
<comment type="caution">
    <text evidence="8">The sequence shown here is derived from an EMBL/GenBank/DDBJ whole genome shotgun (WGS) entry which is preliminary data.</text>
</comment>
<proteinExistence type="inferred from homology"/>
<protein>
    <submittedName>
        <fullName evidence="8">RNA polymerase sigma-70 factor (Sigma-E family)</fullName>
    </submittedName>
</protein>
<dbReference type="InterPro" id="IPR014284">
    <property type="entry name" value="RNA_pol_sigma-70_dom"/>
</dbReference>
<organism evidence="8 9">
    <name type="scientific">Umezawaea tangerina</name>
    <dbReference type="NCBI Taxonomy" id="84725"/>
    <lineage>
        <taxon>Bacteria</taxon>
        <taxon>Bacillati</taxon>
        <taxon>Actinomycetota</taxon>
        <taxon>Actinomycetes</taxon>
        <taxon>Pseudonocardiales</taxon>
        <taxon>Pseudonocardiaceae</taxon>
        <taxon>Umezawaea</taxon>
    </lineage>
</organism>
<dbReference type="InterPro" id="IPR014325">
    <property type="entry name" value="RNA_pol_sigma-E_actinobac"/>
</dbReference>
<dbReference type="Gene3D" id="1.10.10.10">
    <property type="entry name" value="Winged helix-like DNA-binding domain superfamily/Winged helix DNA-binding domain"/>
    <property type="match status" value="1"/>
</dbReference>
<dbReference type="SUPFAM" id="SSF88659">
    <property type="entry name" value="Sigma3 and sigma4 domains of RNA polymerase sigma factors"/>
    <property type="match status" value="1"/>
</dbReference>
<dbReference type="Gene3D" id="1.10.1740.10">
    <property type="match status" value="1"/>
</dbReference>
<evidence type="ECO:0000256" key="4">
    <source>
        <dbReference type="ARBA" id="ARBA00023125"/>
    </source>
</evidence>
<evidence type="ECO:0000256" key="1">
    <source>
        <dbReference type="ARBA" id="ARBA00010641"/>
    </source>
</evidence>
<keyword evidence="9" id="KW-1185">Reference proteome</keyword>
<evidence type="ECO:0000256" key="3">
    <source>
        <dbReference type="ARBA" id="ARBA00023082"/>
    </source>
</evidence>
<evidence type="ECO:0000259" key="6">
    <source>
        <dbReference type="Pfam" id="PF04542"/>
    </source>
</evidence>
<dbReference type="GO" id="GO:0016987">
    <property type="term" value="F:sigma factor activity"/>
    <property type="evidence" value="ECO:0007669"/>
    <property type="project" value="UniProtKB-KW"/>
</dbReference>
<dbReference type="AlphaFoldDB" id="A0A2T0SGZ2"/>
<dbReference type="PANTHER" id="PTHR43133:SF50">
    <property type="entry name" value="ECF RNA POLYMERASE SIGMA FACTOR SIGM"/>
    <property type="match status" value="1"/>
</dbReference>
<dbReference type="InterPro" id="IPR036388">
    <property type="entry name" value="WH-like_DNA-bd_sf"/>
</dbReference>
<keyword evidence="3" id="KW-0731">Sigma factor</keyword>
<dbReference type="OrthoDB" id="3783006at2"/>
<dbReference type="NCBIfam" id="TIGR02983">
    <property type="entry name" value="SigE-fam_strep"/>
    <property type="match status" value="1"/>
</dbReference>
<comment type="similarity">
    <text evidence="1">Belongs to the sigma-70 factor family. ECF subfamily.</text>
</comment>
<evidence type="ECO:0000259" key="7">
    <source>
        <dbReference type="Pfam" id="PF08281"/>
    </source>
</evidence>
<dbReference type="EMBL" id="PVTF01000020">
    <property type="protein sequence ID" value="PRY32676.1"/>
    <property type="molecule type" value="Genomic_DNA"/>
</dbReference>
<dbReference type="Pfam" id="PF08281">
    <property type="entry name" value="Sigma70_r4_2"/>
    <property type="match status" value="1"/>
</dbReference>
<keyword evidence="5" id="KW-0804">Transcription</keyword>
<evidence type="ECO:0000256" key="2">
    <source>
        <dbReference type="ARBA" id="ARBA00023015"/>
    </source>
</evidence>
<evidence type="ECO:0000313" key="8">
    <source>
        <dbReference type="EMBL" id="PRY32676.1"/>
    </source>
</evidence>
<dbReference type="InterPro" id="IPR007627">
    <property type="entry name" value="RNA_pol_sigma70_r2"/>
</dbReference>
<dbReference type="GO" id="GO:0006352">
    <property type="term" value="P:DNA-templated transcription initiation"/>
    <property type="evidence" value="ECO:0007669"/>
    <property type="project" value="InterPro"/>
</dbReference>
<keyword evidence="2" id="KW-0805">Transcription regulation</keyword>
<gene>
    <name evidence="8" type="ORF">CLV43_12095</name>
</gene>
<dbReference type="NCBIfam" id="TIGR02937">
    <property type="entry name" value="sigma70-ECF"/>
    <property type="match status" value="1"/>
</dbReference>
<dbReference type="InterPro" id="IPR039425">
    <property type="entry name" value="RNA_pol_sigma-70-like"/>
</dbReference>
<dbReference type="InterPro" id="IPR013324">
    <property type="entry name" value="RNA_pol_sigma_r3/r4-like"/>
</dbReference>
<feature type="domain" description="RNA polymerase sigma factor 70 region 4 type 2" evidence="7">
    <location>
        <begin position="109"/>
        <end position="161"/>
    </location>
</feature>
<dbReference type="InterPro" id="IPR013249">
    <property type="entry name" value="RNA_pol_sigma70_r4_t2"/>
</dbReference>
<name>A0A2T0SGZ2_9PSEU</name>
<dbReference type="Proteomes" id="UP000239494">
    <property type="component" value="Unassembled WGS sequence"/>
</dbReference>